<comment type="function">
    <text evidence="12 14">Catalyzes the attachment of alanine to tRNA(Ala) in a two-step reaction: alanine is first activated by ATP to form Ala-AMP and then transferred to the acceptor end of tRNA(Ala). Also edits incorrectly charged Ser-tRNA(Ala) and Gly-tRNA(Ala) via its editing domain.</text>
</comment>
<dbReference type="GO" id="GO:0004813">
    <property type="term" value="F:alanine-tRNA ligase activity"/>
    <property type="evidence" value="ECO:0007669"/>
    <property type="project" value="UniProtKB-UniRule"/>
</dbReference>
<dbReference type="PRINTS" id="PR00980">
    <property type="entry name" value="TRNASYNTHALA"/>
</dbReference>
<reference evidence="17 18" key="1">
    <citation type="submission" date="2017-07" db="EMBL/GenBank/DDBJ databases">
        <title>Complete genome sequence of Spiroplasma corruscae EC-1 (DSM 19793).</title>
        <authorList>
            <person name="Tsai Y.-M."/>
            <person name="Lo W.-S."/>
            <person name="Kuo C.-H."/>
        </authorList>
    </citation>
    <scope>NUCLEOTIDE SEQUENCE [LARGE SCALE GENOMIC DNA]</scope>
    <source>
        <strain evidence="17 18">EC-1</strain>
    </source>
</reference>
<dbReference type="GO" id="GO:0008270">
    <property type="term" value="F:zinc ion binding"/>
    <property type="evidence" value="ECO:0007669"/>
    <property type="project" value="UniProtKB-UniRule"/>
</dbReference>
<dbReference type="GO" id="GO:0002161">
    <property type="term" value="F:aminoacyl-tRNA deacylase activity"/>
    <property type="evidence" value="ECO:0007669"/>
    <property type="project" value="TreeGrafter"/>
</dbReference>
<feature type="coiled-coil region" evidence="15">
    <location>
        <begin position="723"/>
        <end position="793"/>
    </location>
</feature>
<dbReference type="SUPFAM" id="SSF50447">
    <property type="entry name" value="Translation proteins"/>
    <property type="match status" value="1"/>
</dbReference>
<feature type="binding site" evidence="14">
    <location>
        <position position="677"/>
    </location>
    <ligand>
        <name>Zn(2+)</name>
        <dbReference type="ChEBI" id="CHEBI:29105"/>
    </ligand>
</feature>
<keyword evidence="7 14" id="KW-0862">Zinc</keyword>
<keyword evidence="6 14" id="KW-0547">Nucleotide-binding</keyword>
<evidence type="ECO:0000256" key="5">
    <source>
        <dbReference type="ARBA" id="ARBA00022723"/>
    </source>
</evidence>
<evidence type="ECO:0000256" key="4">
    <source>
        <dbReference type="ARBA" id="ARBA00022598"/>
    </source>
</evidence>
<keyword evidence="2 14" id="KW-0963">Cytoplasm</keyword>
<gene>
    <name evidence="14 17" type="primary">alaS</name>
    <name evidence="17" type="ORF">SCORR_v1c09430</name>
</gene>
<dbReference type="Gene3D" id="3.30.980.10">
    <property type="entry name" value="Threonyl-trna Synthetase, Chain A, domain 2"/>
    <property type="match status" value="1"/>
</dbReference>
<dbReference type="GO" id="GO:0005524">
    <property type="term" value="F:ATP binding"/>
    <property type="evidence" value="ECO:0007669"/>
    <property type="project" value="UniProtKB-UniRule"/>
</dbReference>
<dbReference type="NCBIfam" id="TIGR00344">
    <property type="entry name" value="alaS"/>
    <property type="match status" value="1"/>
</dbReference>
<dbReference type="EMBL" id="CP022535">
    <property type="protein sequence ID" value="ASP28715.1"/>
    <property type="molecule type" value="Genomic_DNA"/>
</dbReference>
<dbReference type="EC" id="6.1.1.7" evidence="14"/>
<evidence type="ECO:0000256" key="2">
    <source>
        <dbReference type="ARBA" id="ARBA00022490"/>
    </source>
</evidence>
<evidence type="ECO:0000256" key="12">
    <source>
        <dbReference type="ARBA" id="ARBA00024779"/>
    </source>
</evidence>
<comment type="cofactor">
    <cofactor evidence="14">
        <name>Zn(2+)</name>
        <dbReference type="ChEBI" id="CHEBI:29105"/>
    </cofactor>
    <text evidence="14">Binds 1 zinc ion per subunit.</text>
</comment>
<dbReference type="PANTHER" id="PTHR11777">
    <property type="entry name" value="ALANYL-TRNA SYNTHETASE"/>
    <property type="match status" value="1"/>
</dbReference>
<dbReference type="GO" id="GO:0005829">
    <property type="term" value="C:cytosol"/>
    <property type="evidence" value="ECO:0007669"/>
    <property type="project" value="TreeGrafter"/>
</dbReference>
<dbReference type="OrthoDB" id="9803884at2"/>
<dbReference type="SUPFAM" id="SSF55186">
    <property type="entry name" value="ThrRS/AlaRS common domain"/>
    <property type="match status" value="1"/>
</dbReference>
<dbReference type="Gene3D" id="2.40.30.130">
    <property type="match status" value="1"/>
</dbReference>
<dbReference type="AlphaFoldDB" id="A0A222EQ95"/>
<dbReference type="SUPFAM" id="SSF55681">
    <property type="entry name" value="Class II aaRS and biotin synthetases"/>
    <property type="match status" value="1"/>
</dbReference>
<keyword evidence="4 14" id="KW-0436">Ligase</keyword>
<dbReference type="Gene3D" id="3.30.930.10">
    <property type="entry name" value="Bira Bifunctional Protein, Domain 2"/>
    <property type="match status" value="1"/>
</dbReference>
<sequence>MKKLSTNEIRDTWIKFFKKKEHHFLEPVSLVPINDPSLLWINSGVATLKPYFDGRLVPPSPRLTNSQKSIRTNDIENVGITARHQTMFEMLGNFSIGDYFKKEAISFAWELLTSDKWFGIDKELLYITVYEDDQEAFDIWSNIIKVKPDHIFKGSRDTNFWDVGQGPCGPNTEIFFDRGEYWDKDKLGTKLLKEDLENDRYIEIWNIVFSQYNNDGNNNYNDLPRKNIDTGAGLERLASIFQNTPTNFETDLFLPTIKELEVLCSNKHNYVYEDYQNIKLNQQKINTAFKVIADHIRAVVFAVSDGVFPSNKDRGYIIRRLIRRSSVYGRKLGINEAFLYKLVDKVIDSMSYFYPYIVEKESLVKEVIIDEEQKFLKTLNKGFDLLESIIKNKKFVSAADALLLFESYGFPIELTSELANEYNVTVELEKYYELLENVKELSRSARKNDKVWNKQSPILTSLNVTSEFVGYDLEECDVVLNYMFWDDKPLDEVENQTVYAIFNKTPFYAEKGGQAADNGYVIDEYNNSYKVIDVQQGPNKQNIHKIIFTNKVRVGQKFHAIIDKDKRYFTLKNHSGTHILQASIQEVLGREAIQNGSYNDEEGFRIDISYKRPPTREELKQIHQVVEREIKNDLPRETIYCSLKEALDKYNALALFTEKYDEIVRVIKFGTFSCELCGGTHVNSTKEIEDLLITNVDSKGSGLYRYSALTSHSAINNYLNKLYDTYKVEILNITNKLEQIKEKLSINKIDSLINSFNEFVINKYNIEDLKILINDIKEEFRDLQKKFRDISVEEKVSKYKEVSPISKDGYNEIILEVNDLDDYETKTLMDILQNKYENLVIHIVNVAKMTYYVSVSKTLTEKYSAINIFKSVKTHTLKGGGNNLLAQGKIIS</sequence>
<name>A0A222EQ95_9MOLU</name>
<keyword evidence="5 14" id="KW-0479">Metal-binding</keyword>
<keyword evidence="9 14" id="KW-0694">RNA-binding</keyword>
<evidence type="ECO:0000256" key="8">
    <source>
        <dbReference type="ARBA" id="ARBA00022840"/>
    </source>
</evidence>
<comment type="subcellular location">
    <subcellularLocation>
        <location evidence="14">Cytoplasm</location>
    </subcellularLocation>
</comment>
<evidence type="ECO:0000256" key="9">
    <source>
        <dbReference type="ARBA" id="ARBA00022884"/>
    </source>
</evidence>
<evidence type="ECO:0000256" key="13">
    <source>
        <dbReference type="ARBA" id="ARBA00048300"/>
    </source>
</evidence>
<dbReference type="InterPro" id="IPR002318">
    <property type="entry name" value="Ala-tRNA-lgiase_IIc"/>
</dbReference>
<dbReference type="Pfam" id="PF07973">
    <property type="entry name" value="tRNA_SAD"/>
    <property type="match status" value="1"/>
</dbReference>
<evidence type="ECO:0000256" key="15">
    <source>
        <dbReference type="SAM" id="Coils"/>
    </source>
</evidence>
<evidence type="ECO:0000256" key="10">
    <source>
        <dbReference type="ARBA" id="ARBA00022917"/>
    </source>
</evidence>
<dbReference type="InterPro" id="IPR012947">
    <property type="entry name" value="tRNA_SAD"/>
</dbReference>
<organism evidence="17 18">
    <name type="scientific">Spiroplasma corruscae</name>
    <dbReference type="NCBI Taxonomy" id="216934"/>
    <lineage>
        <taxon>Bacteria</taxon>
        <taxon>Bacillati</taxon>
        <taxon>Mycoplasmatota</taxon>
        <taxon>Mollicutes</taxon>
        <taxon>Entomoplasmatales</taxon>
        <taxon>Spiroplasmataceae</taxon>
        <taxon>Spiroplasma</taxon>
    </lineage>
</organism>
<keyword evidence="15" id="KW-0175">Coiled coil</keyword>
<evidence type="ECO:0000256" key="1">
    <source>
        <dbReference type="ARBA" id="ARBA00008226"/>
    </source>
</evidence>
<dbReference type="InterPro" id="IPR045864">
    <property type="entry name" value="aa-tRNA-synth_II/BPL/LPL"/>
</dbReference>
<dbReference type="FunFam" id="3.30.930.10:FF:000046">
    <property type="entry name" value="Alanine--tRNA ligase"/>
    <property type="match status" value="1"/>
</dbReference>
<dbReference type="GO" id="GO:0006419">
    <property type="term" value="P:alanyl-tRNA aminoacylation"/>
    <property type="evidence" value="ECO:0007669"/>
    <property type="project" value="UniProtKB-UniRule"/>
</dbReference>
<dbReference type="InterPro" id="IPR018165">
    <property type="entry name" value="Ala-tRNA-synth_IIc_core"/>
</dbReference>
<feature type="domain" description="Alanyl-transfer RNA synthetases family profile" evidence="16">
    <location>
        <begin position="4"/>
        <end position="720"/>
    </location>
</feature>
<dbReference type="FunFam" id="3.30.980.10:FF:000004">
    <property type="entry name" value="Alanine--tRNA ligase, cytoplasmic"/>
    <property type="match status" value="1"/>
</dbReference>
<dbReference type="InterPro" id="IPR018164">
    <property type="entry name" value="Ala-tRNA-synth_IIc_N"/>
</dbReference>
<keyword evidence="3 14" id="KW-0820">tRNA-binding</keyword>
<comment type="domain">
    <text evidence="14">Consists of three domains; the N-terminal catalytic domain, the editing domain and the C-terminal C-Ala domain. The editing domain removes incorrectly charged amino acids, while the C-Ala domain, along with tRNA(Ala), serves as a bridge to cooperatively bring together the editing and aminoacylation centers thus stimulating deacylation of misacylated tRNAs.</text>
</comment>
<dbReference type="CDD" id="cd00673">
    <property type="entry name" value="AlaRS_core"/>
    <property type="match status" value="1"/>
</dbReference>
<evidence type="ECO:0000256" key="14">
    <source>
        <dbReference type="HAMAP-Rule" id="MF_00036"/>
    </source>
</evidence>
<dbReference type="InterPro" id="IPR050058">
    <property type="entry name" value="Ala-tRNA_ligase"/>
</dbReference>
<dbReference type="Pfam" id="PF01411">
    <property type="entry name" value="tRNA-synt_2c"/>
    <property type="match status" value="1"/>
</dbReference>
<dbReference type="RefSeq" id="WP_094049706.1">
    <property type="nucleotide sequence ID" value="NZ_CP022535.1"/>
</dbReference>
<protein>
    <recommendedName>
        <fullName evidence="14">Alanine--tRNA ligase</fullName>
        <ecNumber evidence="14">6.1.1.7</ecNumber>
    </recommendedName>
    <alternativeName>
        <fullName evidence="14">Alanyl-tRNA synthetase</fullName>
        <shortName evidence="14">AlaRS</shortName>
    </alternativeName>
</protein>
<dbReference type="GO" id="GO:0000049">
    <property type="term" value="F:tRNA binding"/>
    <property type="evidence" value="ECO:0007669"/>
    <property type="project" value="UniProtKB-KW"/>
</dbReference>
<dbReference type="SUPFAM" id="SSF101353">
    <property type="entry name" value="Putative anticodon-binding domain of alanyl-tRNA synthetase (AlaRS)"/>
    <property type="match status" value="1"/>
</dbReference>
<dbReference type="InterPro" id="IPR023033">
    <property type="entry name" value="Ala_tRNA_ligase_euk/bac"/>
</dbReference>
<dbReference type="InterPro" id="IPR018163">
    <property type="entry name" value="Thr/Ala-tRNA-synth_IIc_edit"/>
</dbReference>
<evidence type="ECO:0000256" key="7">
    <source>
        <dbReference type="ARBA" id="ARBA00022833"/>
    </source>
</evidence>
<dbReference type="SMART" id="SM00863">
    <property type="entry name" value="tRNA_SAD"/>
    <property type="match status" value="1"/>
</dbReference>
<comment type="similarity">
    <text evidence="1 14">Belongs to the class-II aminoacyl-tRNA synthetase family.</text>
</comment>
<keyword evidence="18" id="KW-1185">Reference proteome</keyword>
<accession>A0A222EQ95</accession>
<dbReference type="Gene3D" id="3.10.310.40">
    <property type="match status" value="1"/>
</dbReference>
<keyword evidence="11 14" id="KW-0030">Aminoacyl-tRNA synthetase</keyword>
<comment type="catalytic activity">
    <reaction evidence="13 14">
        <text>tRNA(Ala) + L-alanine + ATP = L-alanyl-tRNA(Ala) + AMP + diphosphate</text>
        <dbReference type="Rhea" id="RHEA:12540"/>
        <dbReference type="Rhea" id="RHEA-COMP:9657"/>
        <dbReference type="Rhea" id="RHEA-COMP:9923"/>
        <dbReference type="ChEBI" id="CHEBI:30616"/>
        <dbReference type="ChEBI" id="CHEBI:33019"/>
        <dbReference type="ChEBI" id="CHEBI:57972"/>
        <dbReference type="ChEBI" id="CHEBI:78442"/>
        <dbReference type="ChEBI" id="CHEBI:78497"/>
        <dbReference type="ChEBI" id="CHEBI:456215"/>
        <dbReference type="EC" id="6.1.1.7"/>
    </reaction>
</comment>
<evidence type="ECO:0000256" key="3">
    <source>
        <dbReference type="ARBA" id="ARBA00022555"/>
    </source>
</evidence>
<keyword evidence="10 14" id="KW-0648">Protein biosynthesis</keyword>
<dbReference type="PANTHER" id="PTHR11777:SF9">
    <property type="entry name" value="ALANINE--TRNA LIGASE, CYTOPLASMIC"/>
    <property type="match status" value="1"/>
</dbReference>
<evidence type="ECO:0000313" key="18">
    <source>
        <dbReference type="Proteomes" id="UP000203229"/>
    </source>
</evidence>
<evidence type="ECO:0000259" key="16">
    <source>
        <dbReference type="PROSITE" id="PS50860"/>
    </source>
</evidence>
<dbReference type="HAMAP" id="MF_00036_B">
    <property type="entry name" value="Ala_tRNA_synth_B"/>
    <property type="match status" value="1"/>
</dbReference>
<keyword evidence="8 14" id="KW-0067">ATP-binding</keyword>
<dbReference type="InterPro" id="IPR018162">
    <property type="entry name" value="Ala-tRNA-ligase_IIc_anticod-bd"/>
</dbReference>
<dbReference type="Proteomes" id="UP000203229">
    <property type="component" value="Chromosome"/>
</dbReference>
<dbReference type="InterPro" id="IPR009000">
    <property type="entry name" value="Transl_B-barrel_sf"/>
</dbReference>
<feature type="binding site" evidence="14">
    <location>
        <position position="681"/>
    </location>
    <ligand>
        <name>Zn(2+)</name>
        <dbReference type="ChEBI" id="CHEBI:29105"/>
    </ligand>
</feature>
<evidence type="ECO:0000313" key="17">
    <source>
        <dbReference type="EMBL" id="ASP28715.1"/>
    </source>
</evidence>
<feature type="binding site" evidence="14">
    <location>
        <position position="574"/>
    </location>
    <ligand>
        <name>Zn(2+)</name>
        <dbReference type="ChEBI" id="CHEBI:29105"/>
    </ligand>
</feature>
<proteinExistence type="inferred from homology"/>
<dbReference type="PROSITE" id="PS50860">
    <property type="entry name" value="AA_TRNA_LIGASE_II_ALA"/>
    <property type="match status" value="1"/>
</dbReference>
<evidence type="ECO:0000256" key="6">
    <source>
        <dbReference type="ARBA" id="ARBA00022741"/>
    </source>
</evidence>
<evidence type="ECO:0000256" key="11">
    <source>
        <dbReference type="ARBA" id="ARBA00023146"/>
    </source>
</evidence>
<feature type="binding site" evidence="14">
    <location>
        <position position="578"/>
    </location>
    <ligand>
        <name>Zn(2+)</name>
        <dbReference type="ChEBI" id="CHEBI:29105"/>
    </ligand>
</feature>
<dbReference type="KEGG" id="scou:SCORR_v1c09430"/>